<name>A0A4Y9YYW1_9AGAM</name>
<evidence type="ECO:0000313" key="2">
    <source>
        <dbReference type="EMBL" id="TFY66319.1"/>
    </source>
</evidence>
<reference evidence="2 3" key="1">
    <citation type="submission" date="2019-02" db="EMBL/GenBank/DDBJ databases">
        <title>Genome sequencing of the rare red list fungi Dentipellis fragilis.</title>
        <authorList>
            <person name="Buettner E."/>
            <person name="Kellner H."/>
        </authorList>
    </citation>
    <scope>NUCLEOTIDE SEQUENCE [LARGE SCALE GENOMIC DNA]</scope>
    <source>
        <strain evidence="2 3">DSM 105465</strain>
    </source>
</reference>
<comment type="caution">
    <text evidence="2">The sequence shown here is derived from an EMBL/GenBank/DDBJ whole genome shotgun (WGS) entry which is preliminary data.</text>
</comment>
<evidence type="ECO:0000256" key="1">
    <source>
        <dbReference type="SAM" id="MobiDB-lite"/>
    </source>
</evidence>
<protein>
    <submittedName>
        <fullName evidence="2">Uncharacterized protein</fullName>
    </submittedName>
</protein>
<dbReference type="AlphaFoldDB" id="A0A4Y9YYW1"/>
<keyword evidence="3" id="KW-1185">Reference proteome</keyword>
<accession>A0A4Y9YYW1</accession>
<feature type="compositionally biased region" description="Low complexity" evidence="1">
    <location>
        <begin position="1"/>
        <end position="10"/>
    </location>
</feature>
<feature type="region of interest" description="Disordered" evidence="1">
    <location>
        <begin position="275"/>
        <end position="295"/>
    </location>
</feature>
<feature type="compositionally biased region" description="Pro residues" evidence="1">
    <location>
        <begin position="286"/>
        <end position="295"/>
    </location>
</feature>
<feature type="region of interest" description="Disordered" evidence="1">
    <location>
        <begin position="77"/>
        <end position="103"/>
    </location>
</feature>
<sequence>MPACSSSACQPQPPSQISPTLDLANPHRCGVSVGCREQGQPRAYAARAVAALRLHLARYRSPFGARPVGTAWHRLPSPAGPAPAAPGRCSSLANRRGANSRPSFSRSANLLILHLTTGRGARMYELFLRAMSSGHGVDRSLYRTTSARISNDGVLEAQTGFLVPLLSTSPFTPRRHSGPARGLAHPGYAGPLASANGTPRVPPLPSAHIPSVPLLPPLGNSARNLWLLIRDPSTYIATPPAAHRTRHNCTDRFTPGNSRPSSSTLALALASRRNKATVDLSQRAPQPLPDIPLLE</sequence>
<dbReference type="Proteomes" id="UP000298327">
    <property type="component" value="Unassembled WGS sequence"/>
</dbReference>
<gene>
    <name evidence="2" type="ORF">EVG20_g4779</name>
</gene>
<dbReference type="EMBL" id="SEOQ01000258">
    <property type="protein sequence ID" value="TFY66319.1"/>
    <property type="molecule type" value="Genomic_DNA"/>
</dbReference>
<feature type="region of interest" description="Disordered" evidence="1">
    <location>
        <begin position="1"/>
        <end position="23"/>
    </location>
</feature>
<feature type="region of interest" description="Disordered" evidence="1">
    <location>
        <begin position="174"/>
        <end position="204"/>
    </location>
</feature>
<organism evidence="2 3">
    <name type="scientific">Dentipellis fragilis</name>
    <dbReference type="NCBI Taxonomy" id="205917"/>
    <lineage>
        <taxon>Eukaryota</taxon>
        <taxon>Fungi</taxon>
        <taxon>Dikarya</taxon>
        <taxon>Basidiomycota</taxon>
        <taxon>Agaricomycotina</taxon>
        <taxon>Agaricomycetes</taxon>
        <taxon>Russulales</taxon>
        <taxon>Hericiaceae</taxon>
        <taxon>Dentipellis</taxon>
    </lineage>
</organism>
<evidence type="ECO:0000313" key="3">
    <source>
        <dbReference type="Proteomes" id="UP000298327"/>
    </source>
</evidence>
<proteinExistence type="predicted"/>